<dbReference type="GO" id="GO:0044027">
    <property type="term" value="P:negative regulation of gene expression via chromosomal CpG island methylation"/>
    <property type="evidence" value="ECO:0007669"/>
    <property type="project" value="TreeGrafter"/>
</dbReference>
<feature type="region of interest" description="Disordered" evidence="11">
    <location>
        <begin position="238"/>
        <end position="259"/>
    </location>
</feature>
<keyword evidence="2 8" id="KW-0489">Methyltransferase</keyword>
<dbReference type="InterPro" id="IPR001525">
    <property type="entry name" value="C5_MeTfrase"/>
</dbReference>
<dbReference type="PROSITE" id="PS00094">
    <property type="entry name" value="C5_MTASE_1"/>
    <property type="match status" value="1"/>
</dbReference>
<keyword evidence="3 8" id="KW-0808">Transferase</keyword>
<dbReference type="InterPro" id="IPR043151">
    <property type="entry name" value="BAH_sf"/>
</dbReference>
<dbReference type="SUPFAM" id="SSF53335">
    <property type="entry name" value="S-adenosyl-L-methionine-dependent methyltransferases"/>
    <property type="match status" value="1"/>
</dbReference>
<feature type="compositionally biased region" description="Acidic residues" evidence="11">
    <location>
        <begin position="161"/>
        <end position="172"/>
    </location>
</feature>
<dbReference type="PRINTS" id="PR00105">
    <property type="entry name" value="C5METTRFRASE"/>
</dbReference>
<dbReference type="NCBIfam" id="TIGR00675">
    <property type="entry name" value="dcm"/>
    <property type="match status" value="1"/>
</dbReference>
<dbReference type="Proteomes" id="UP001049176">
    <property type="component" value="Chromosome 5"/>
</dbReference>
<dbReference type="SMART" id="SM00439">
    <property type="entry name" value="BAH"/>
    <property type="match status" value="2"/>
</dbReference>
<dbReference type="GeneID" id="66078170"/>
<dbReference type="OrthoDB" id="5376140at2759"/>
<feature type="domain" description="BAH" evidence="12">
    <location>
        <begin position="726"/>
        <end position="844"/>
    </location>
</feature>
<name>A0A9P7RZR3_9AGAR</name>
<feature type="region of interest" description="Disordered" evidence="11">
    <location>
        <begin position="28"/>
        <end position="111"/>
    </location>
</feature>
<evidence type="ECO:0000313" key="13">
    <source>
        <dbReference type="EMBL" id="KAG7092771.1"/>
    </source>
</evidence>
<dbReference type="GO" id="GO:0003886">
    <property type="term" value="F:DNA (cytosine-5-)-methyltransferase activity"/>
    <property type="evidence" value="ECO:0007669"/>
    <property type="project" value="UniProtKB-EC"/>
</dbReference>
<dbReference type="Pfam" id="PF00145">
    <property type="entry name" value="DNA_methylase"/>
    <property type="match status" value="1"/>
</dbReference>
<dbReference type="KEGG" id="more:E1B28_009094"/>
<dbReference type="PROSITE" id="PS51679">
    <property type="entry name" value="SAM_MT_C5"/>
    <property type="match status" value="1"/>
</dbReference>
<reference evidence="13" key="1">
    <citation type="journal article" date="2021" name="Genome Biol. Evol.">
        <title>The assembled and annotated genome of the fairy-ring fungus Marasmius oreades.</title>
        <authorList>
            <person name="Hiltunen M."/>
            <person name="Ament-Velasquez S.L."/>
            <person name="Johannesson H."/>
        </authorList>
    </citation>
    <scope>NUCLEOTIDE SEQUENCE</scope>
    <source>
        <strain evidence="13">03SP1</strain>
    </source>
</reference>
<keyword evidence="7" id="KW-0539">Nucleus</keyword>
<feature type="compositionally biased region" description="Polar residues" evidence="11">
    <location>
        <begin position="102"/>
        <end position="111"/>
    </location>
</feature>
<feature type="domain" description="BAH" evidence="12">
    <location>
        <begin position="552"/>
        <end position="680"/>
    </location>
</feature>
<dbReference type="InterPro" id="IPR018117">
    <property type="entry name" value="C5_DNA_meth_AS"/>
</dbReference>
<evidence type="ECO:0000256" key="11">
    <source>
        <dbReference type="SAM" id="MobiDB-lite"/>
    </source>
</evidence>
<sequence length="1244" mass="141832">MVRESQVRPFVEITTPKWLYTVPHRLKRDRKSTVTTRVGSSSTTPVHPDQPKSKRTKRTVQVADYVEIHVPQKRVENASTNPSERKRRRKLDTSTTHHRQESPTASETQLRLCQSPTASDLANHHVPPSRSVSPEFPNHYLPLGDSRPEILYTPLVEVSTDSDADMPEDEDLVIPGEDNRGISFEDDDDDEIVPVRVLNEFTIYHRHTKDLVSLSSLNGMDFETEFLGATGIVKPWVEHEEEKEEEEEEEELYNSEEDNDFPSVTLSQILEFDIHHYSLDEEGRGSFDGKIYIRTNYAWYILDRPSPMYMPFFKSFFIQHRLCHLILSRLLLDIELSTEEFTSSLERIQGQHDTGLVPSVLCILGRKLNGQDLQRDAVKAYLSVTIPQVSFLHGLHEFEKAEIVATTTCSKWSQSRHKPSSDRPRQSRSTSNMELQVLKHQNDTVVTPVVERIVRDLYDLTLEVAGTSTMGEEGEAEDEALAKEIQNVIEHHEDPQRIKWGQQIMNCENYYESVYLDGEVYTIGDDVMVSVGEDQIGSSIGYEDPEMSDEGQDLRKEDSVVGVTGKGNYYANHVWFCKISYFFEDYMDIDPRTRKPIKKFHGQWFNHGHKTYLQETAHSRSLFLLPKCDDNHVATIFRRCKIKFLAPGENEDVDDKAHMGAEFHCALMLDEVQCAFVNIPSDDTMQRLCESQPDHKKCLGCALQCEVEDETKIKEVSGGGFSRYGVEYHVQDFVYVMNGDDTNLLEVVQILDMKRKGHENVSVSVKCFSRRDDIVEREEGQPVEEKRLVGTRSKKQIDFDEVDGKCFVRHLSKPKSIEKWIQSDDHWFFNEEQNADGRIVPISAERIQVCEYCLVSREEDIDQFKETLKRRGKLRGLELFSGGGGLGTGMNFSGIVDTQWAVEFSPSSARTYQANHPQTKVYCQDVNLLLKHVIETREGKCPKPLQSNLSVKEYCPEMPKKGQVDFIFGGPPCQAFSGANHSPKANDIRSSLPCNMLSYVEEFEPDYFLLENVTGLLRFPLKSKNDGNRLVGGIKMGVVKMIVRVLIALGYQVRFKILEAGQYGAPQSRKRVIFWGAKRGLKLPDFPAPTHAFPKSAWMWKLPCETGRSLPPATRSRDPDVIENGKYTYAPLKNVTVFDAINDLPPFDWINPHATMAATQADTAEVQARFEQGIMQCEAVRSGHSGQWDDLPGFPNGVKYATQPLNAYQKWMREKVGKGEDVKGHVTTRYLSSIVERLVDKYIG</sequence>
<comment type="catalytic activity">
    <reaction evidence="10">
        <text>a 2'-deoxycytidine in DNA + S-adenosyl-L-methionine = a 5-methyl-2'-deoxycytidine in DNA + S-adenosyl-L-homocysteine + H(+)</text>
        <dbReference type="Rhea" id="RHEA:13681"/>
        <dbReference type="Rhea" id="RHEA-COMP:11369"/>
        <dbReference type="Rhea" id="RHEA-COMP:11370"/>
        <dbReference type="ChEBI" id="CHEBI:15378"/>
        <dbReference type="ChEBI" id="CHEBI:57856"/>
        <dbReference type="ChEBI" id="CHEBI:59789"/>
        <dbReference type="ChEBI" id="CHEBI:85452"/>
        <dbReference type="ChEBI" id="CHEBI:85454"/>
        <dbReference type="EC" id="2.1.1.37"/>
    </reaction>
</comment>
<protein>
    <recommendedName>
        <fullName evidence="10">Cytosine-specific methyltransferase</fullName>
        <ecNumber evidence="10">2.1.1.37</ecNumber>
    </recommendedName>
</protein>
<dbReference type="InterPro" id="IPR022702">
    <property type="entry name" value="Cytosine_MeTrfase1_RFD"/>
</dbReference>
<evidence type="ECO:0000256" key="7">
    <source>
        <dbReference type="ARBA" id="ARBA00023242"/>
    </source>
</evidence>
<dbReference type="InterPro" id="IPR050390">
    <property type="entry name" value="C5-Methyltransferase"/>
</dbReference>
<feature type="region of interest" description="Disordered" evidence="11">
    <location>
        <begin position="161"/>
        <end position="187"/>
    </location>
</feature>
<feature type="compositionally biased region" description="Acidic residues" evidence="11">
    <location>
        <begin position="239"/>
        <end position="259"/>
    </location>
</feature>
<feature type="compositionally biased region" description="Low complexity" evidence="11">
    <location>
        <begin position="33"/>
        <end position="46"/>
    </location>
</feature>
<evidence type="ECO:0000256" key="10">
    <source>
        <dbReference type="RuleBase" id="RU000417"/>
    </source>
</evidence>
<dbReference type="Pfam" id="PF01426">
    <property type="entry name" value="BAH"/>
    <property type="match status" value="2"/>
</dbReference>
<comment type="caution">
    <text evidence="13">The sequence shown here is derived from an EMBL/GenBank/DDBJ whole genome shotgun (WGS) entry which is preliminary data.</text>
</comment>
<accession>A0A9P7RZR3</accession>
<evidence type="ECO:0000256" key="3">
    <source>
        <dbReference type="ARBA" id="ARBA00022679"/>
    </source>
</evidence>
<evidence type="ECO:0000256" key="1">
    <source>
        <dbReference type="ARBA" id="ARBA00004123"/>
    </source>
</evidence>
<evidence type="ECO:0000256" key="4">
    <source>
        <dbReference type="ARBA" id="ARBA00022691"/>
    </source>
</evidence>
<evidence type="ECO:0000256" key="6">
    <source>
        <dbReference type="ARBA" id="ARBA00023125"/>
    </source>
</evidence>
<evidence type="ECO:0000256" key="8">
    <source>
        <dbReference type="PROSITE-ProRule" id="PRU01016"/>
    </source>
</evidence>
<dbReference type="AlphaFoldDB" id="A0A9P7RZR3"/>
<dbReference type="Gene3D" id="2.30.30.490">
    <property type="match status" value="2"/>
</dbReference>
<evidence type="ECO:0000256" key="5">
    <source>
        <dbReference type="ARBA" id="ARBA00022737"/>
    </source>
</evidence>
<keyword evidence="6" id="KW-0238">DNA-binding</keyword>
<keyword evidence="14" id="KW-1185">Reference proteome</keyword>
<feature type="active site" evidence="8">
    <location>
        <position position="973"/>
    </location>
</feature>
<dbReference type="InterPro" id="IPR001025">
    <property type="entry name" value="BAH_dom"/>
</dbReference>
<dbReference type="GO" id="GO:0003682">
    <property type="term" value="F:chromatin binding"/>
    <property type="evidence" value="ECO:0007669"/>
    <property type="project" value="InterPro"/>
</dbReference>
<dbReference type="EMBL" id="CM032185">
    <property type="protein sequence ID" value="KAG7092771.1"/>
    <property type="molecule type" value="Genomic_DNA"/>
</dbReference>
<dbReference type="Gene3D" id="3.40.50.150">
    <property type="entry name" value="Vaccinia Virus protein VP39"/>
    <property type="match status" value="1"/>
</dbReference>
<dbReference type="RefSeq" id="XP_043009241.1">
    <property type="nucleotide sequence ID" value="XM_043153955.1"/>
</dbReference>
<dbReference type="InterPro" id="IPR029063">
    <property type="entry name" value="SAM-dependent_MTases_sf"/>
</dbReference>
<dbReference type="EC" id="2.1.1.37" evidence="10"/>
<comment type="similarity">
    <text evidence="8 9">Belongs to the class I-like SAM-binding methyltransferase superfamily. C5-methyltransferase family.</text>
</comment>
<proteinExistence type="inferred from homology"/>
<organism evidence="13 14">
    <name type="scientific">Marasmius oreades</name>
    <name type="common">fairy-ring Marasmius</name>
    <dbReference type="NCBI Taxonomy" id="181124"/>
    <lineage>
        <taxon>Eukaryota</taxon>
        <taxon>Fungi</taxon>
        <taxon>Dikarya</taxon>
        <taxon>Basidiomycota</taxon>
        <taxon>Agaricomycotina</taxon>
        <taxon>Agaricomycetes</taxon>
        <taxon>Agaricomycetidae</taxon>
        <taxon>Agaricales</taxon>
        <taxon>Marasmiineae</taxon>
        <taxon>Marasmiaceae</taxon>
        <taxon>Marasmius</taxon>
    </lineage>
</organism>
<evidence type="ECO:0000256" key="2">
    <source>
        <dbReference type="ARBA" id="ARBA00022603"/>
    </source>
</evidence>
<keyword evidence="5" id="KW-0677">Repeat</keyword>
<keyword evidence="4 8" id="KW-0949">S-adenosyl-L-methionine</keyword>
<evidence type="ECO:0000313" key="14">
    <source>
        <dbReference type="Proteomes" id="UP001049176"/>
    </source>
</evidence>
<dbReference type="GO" id="GO:0005634">
    <property type="term" value="C:nucleus"/>
    <property type="evidence" value="ECO:0007669"/>
    <property type="project" value="UniProtKB-SubCell"/>
</dbReference>
<dbReference type="GO" id="GO:0032259">
    <property type="term" value="P:methylation"/>
    <property type="evidence" value="ECO:0007669"/>
    <property type="project" value="UniProtKB-KW"/>
</dbReference>
<gene>
    <name evidence="13" type="ORF">E1B28_009094</name>
</gene>
<dbReference type="PROSITE" id="PS51038">
    <property type="entry name" value="BAH"/>
    <property type="match status" value="2"/>
</dbReference>
<evidence type="ECO:0000256" key="9">
    <source>
        <dbReference type="RuleBase" id="RU000416"/>
    </source>
</evidence>
<dbReference type="Pfam" id="PF12047">
    <property type="entry name" value="DNMT1-RFD"/>
    <property type="match status" value="1"/>
</dbReference>
<dbReference type="GO" id="GO:0003677">
    <property type="term" value="F:DNA binding"/>
    <property type="evidence" value="ECO:0007669"/>
    <property type="project" value="UniProtKB-KW"/>
</dbReference>
<dbReference type="PANTHER" id="PTHR10629">
    <property type="entry name" value="CYTOSINE-SPECIFIC METHYLTRANSFERASE"/>
    <property type="match status" value="1"/>
</dbReference>
<evidence type="ECO:0000259" key="12">
    <source>
        <dbReference type="PROSITE" id="PS51038"/>
    </source>
</evidence>
<comment type="subcellular location">
    <subcellularLocation>
        <location evidence="1">Nucleus</location>
    </subcellularLocation>
</comment>
<dbReference type="PANTHER" id="PTHR10629:SF52">
    <property type="entry name" value="DNA (CYTOSINE-5)-METHYLTRANSFERASE 1"/>
    <property type="match status" value="1"/>
</dbReference>